<evidence type="ECO:0000256" key="2">
    <source>
        <dbReference type="ARBA" id="ARBA00022617"/>
    </source>
</evidence>
<dbReference type="Pfam" id="PF00067">
    <property type="entry name" value="p450"/>
    <property type="match status" value="1"/>
</dbReference>
<dbReference type="EMBL" id="LRBV02000001">
    <property type="status" value="NOT_ANNOTATED_CDS"/>
    <property type="molecule type" value="Genomic_DNA"/>
</dbReference>
<accession>A0A7N2KLI9</accession>
<organism evidence="9 10">
    <name type="scientific">Quercus lobata</name>
    <name type="common">Valley oak</name>
    <dbReference type="NCBI Taxonomy" id="97700"/>
    <lineage>
        <taxon>Eukaryota</taxon>
        <taxon>Viridiplantae</taxon>
        <taxon>Streptophyta</taxon>
        <taxon>Embryophyta</taxon>
        <taxon>Tracheophyta</taxon>
        <taxon>Spermatophyta</taxon>
        <taxon>Magnoliopsida</taxon>
        <taxon>eudicotyledons</taxon>
        <taxon>Gunneridae</taxon>
        <taxon>Pentapetalae</taxon>
        <taxon>rosids</taxon>
        <taxon>fabids</taxon>
        <taxon>Fagales</taxon>
        <taxon>Fagaceae</taxon>
        <taxon>Quercus</taxon>
    </lineage>
</organism>
<dbReference type="PANTHER" id="PTHR47953:SF5">
    <property type="entry name" value="CYTOCHROME P450 71AV8-LIKE"/>
    <property type="match status" value="1"/>
</dbReference>
<reference evidence="9 10" key="1">
    <citation type="journal article" date="2016" name="G3 (Bethesda)">
        <title>First Draft Assembly and Annotation of the Genome of a California Endemic Oak Quercus lobata Nee (Fagaceae).</title>
        <authorList>
            <person name="Sork V.L."/>
            <person name="Fitz-Gibbon S.T."/>
            <person name="Puiu D."/>
            <person name="Crepeau M."/>
            <person name="Gugger P.F."/>
            <person name="Sherman R."/>
            <person name="Stevens K."/>
            <person name="Langley C.H."/>
            <person name="Pellegrini M."/>
            <person name="Salzberg S.L."/>
        </authorList>
    </citation>
    <scope>NUCLEOTIDE SEQUENCE [LARGE SCALE GENOMIC DNA]</scope>
    <source>
        <strain evidence="9 10">cv. SW786</strain>
    </source>
</reference>
<evidence type="ECO:0008006" key="11">
    <source>
        <dbReference type="Google" id="ProtNLM"/>
    </source>
</evidence>
<feature type="binding site" description="axial binding residue" evidence="7">
    <location>
        <position position="66"/>
    </location>
    <ligand>
        <name>heme</name>
        <dbReference type="ChEBI" id="CHEBI:30413"/>
    </ligand>
    <ligandPart>
        <name>Fe</name>
        <dbReference type="ChEBI" id="CHEBI:18248"/>
    </ligandPart>
</feature>
<keyword evidence="2 7" id="KW-0349">Heme</keyword>
<dbReference type="EnsemblPlants" id="QL01p009327:mrna">
    <property type="protein sequence ID" value="QL01p009327:mrna"/>
    <property type="gene ID" value="QL01p009327"/>
</dbReference>
<sequence>MSHFKLGDYDINPKARILINAWAIGRNPNSWKNPNEFYPERFEDNVIDFMGHNFELIPFGSGRRMCPGITMGSITVMVTLANLLYRFDREVPNGMKREDISLEENVGVSISRKSPVYPVPIIYDFEQGESSNV</sequence>
<evidence type="ECO:0000313" key="9">
    <source>
        <dbReference type="EnsemblPlants" id="QL01p009327:mrna"/>
    </source>
</evidence>
<evidence type="ECO:0000256" key="3">
    <source>
        <dbReference type="ARBA" id="ARBA00022723"/>
    </source>
</evidence>
<keyword evidence="5 7" id="KW-0408">Iron</keyword>
<evidence type="ECO:0000256" key="5">
    <source>
        <dbReference type="ARBA" id="ARBA00023004"/>
    </source>
</evidence>
<evidence type="ECO:0000256" key="4">
    <source>
        <dbReference type="ARBA" id="ARBA00023002"/>
    </source>
</evidence>
<dbReference type="GO" id="GO:0004497">
    <property type="term" value="F:monooxygenase activity"/>
    <property type="evidence" value="ECO:0007669"/>
    <property type="project" value="UniProtKB-KW"/>
</dbReference>
<dbReference type="InterPro" id="IPR017972">
    <property type="entry name" value="Cyt_P450_CS"/>
</dbReference>
<dbReference type="GO" id="GO:0005506">
    <property type="term" value="F:iron ion binding"/>
    <property type="evidence" value="ECO:0007669"/>
    <property type="project" value="InterPro"/>
</dbReference>
<evidence type="ECO:0000256" key="7">
    <source>
        <dbReference type="PIRSR" id="PIRSR602401-1"/>
    </source>
</evidence>
<proteinExistence type="inferred from homology"/>
<evidence type="ECO:0000256" key="8">
    <source>
        <dbReference type="RuleBase" id="RU000461"/>
    </source>
</evidence>
<dbReference type="Proteomes" id="UP000594261">
    <property type="component" value="Chromosome 1"/>
</dbReference>
<dbReference type="SUPFAM" id="SSF48264">
    <property type="entry name" value="Cytochrome P450"/>
    <property type="match status" value="1"/>
</dbReference>
<dbReference type="InterPro" id="IPR001128">
    <property type="entry name" value="Cyt_P450"/>
</dbReference>
<dbReference type="GO" id="GO:0016705">
    <property type="term" value="F:oxidoreductase activity, acting on paired donors, with incorporation or reduction of molecular oxygen"/>
    <property type="evidence" value="ECO:0007669"/>
    <property type="project" value="InterPro"/>
</dbReference>
<dbReference type="PRINTS" id="PR00463">
    <property type="entry name" value="EP450I"/>
</dbReference>
<dbReference type="OMA" id="RRKCPAF"/>
<dbReference type="GO" id="GO:0020037">
    <property type="term" value="F:heme binding"/>
    <property type="evidence" value="ECO:0007669"/>
    <property type="project" value="InterPro"/>
</dbReference>
<dbReference type="InterPro" id="IPR002401">
    <property type="entry name" value="Cyt_P450_E_grp-I"/>
</dbReference>
<comment type="similarity">
    <text evidence="1 8">Belongs to the cytochrome P450 family.</text>
</comment>
<reference evidence="9" key="2">
    <citation type="submission" date="2021-01" db="UniProtKB">
        <authorList>
            <consortium name="EnsemblPlants"/>
        </authorList>
    </citation>
    <scope>IDENTIFICATION</scope>
</reference>
<evidence type="ECO:0000256" key="6">
    <source>
        <dbReference type="ARBA" id="ARBA00023033"/>
    </source>
</evidence>
<comment type="cofactor">
    <cofactor evidence="7">
        <name>heme</name>
        <dbReference type="ChEBI" id="CHEBI:30413"/>
    </cofactor>
</comment>
<evidence type="ECO:0000313" key="10">
    <source>
        <dbReference type="Proteomes" id="UP000594261"/>
    </source>
</evidence>
<dbReference type="PANTHER" id="PTHR47953">
    <property type="entry name" value="OS08G0105600 PROTEIN"/>
    <property type="match status" value="1"/>
</dbReference>
<evidence type="ECO:0000256" key="1">
    <source>
        <dbReference type="ARBA" id="ARBA00010617"/>
    </source>
</evidence>
<keyword evidence="6 8" id="KW-0503">Monooxygenase</keyword>
<dbReference type="Gene3D" id="1.10.630.10">
    <property type="entry name" value="Cytochrome P450"/>
    <property type="match status" value="1"/>
</dbReference>
<protein>
    <recommendedName>
        <fullName evidence="11">Cytochrome P450</fullName>
    </recommendedName>
</protein>
<keyword evidence="4 8" id="KW-0560">Oxidoreductase</keyword>
<dbReference type="PROSITE" id="PS00086">
    <property type="entry name" value="CYTOCHROME_P450"/>
    <property type="match status" value="1"/>
</dbReference>
<keyword evidence="10" id="KW-1185">Reference proteome</keyword>
<keyword evidence="3 7" id="KW-0479">Metal-binding</keyword>
<name>A0A7N2KLI9_QUELO</name>
<dbReference type="InterPro" id="IPR052306">
    <property type="entry name" value="CYP450_71D"/>
</dbReference>
<dbReference type="AlphaFoldDB" id="A0A7N2KLI9"/>
<dbReference type="InterPro" id="IPR036396">
    <property type="entry name" value="Cyt_P450_sf"/>
</dbReference>
<dbReference type="InParanoid" id="A0A7N2KLI9"/>
<dbReference type="Gramene" id="QL01p009327:mrna">
    <property type="protein sequence ID" value="QL01p009327:mrna"/>
    <property type="gene ID" value="QL01p009327"/>
</dbReference>